<dbReference type="SMART" id="SM00404">
    <property type="entry name" value="PTPc_motif"/>
    <property type="match status" value="1"/>
</dbReference>
<comment type="caution">
    <text evidence="3">The sequence shown here is derived from an EMBL/GenBank/DDBJ whole genome shotgun (WGS) entry which is preliminary data.</text>
</comment>
<reference evidence="3 4" key="1">
    <citation type="submission" date="2023-08" db="EMBL/GenBank/DDBJ databases">
        <title>A Necator americanus chromosomal reference genome.</title>
        <authorList>
            <person name="Ilik V."/>
            <person name="Petrzelkova K.J."/>
            <person name="Pardy F."/>
            <person name="Fuh T."/>
            <person name="Niatou-Singa F.S."/>
            <person name="Gouil Q."/>
            <person name="Baker L."/>
            <person name="Ritchie M.E."/>
            <person name="Jex A.R."/>
            <person name="Gazzola D."/>
            <person name="Li H."/>
            <person name="Toshio Fujiwara R."/>
            <person name="Zhan B."/>
            <person name="Aroian R.V."/>
            <person name="Pafco B."/>
            <person name="Schwarz E.M."/>
        </authorList>
    </citation>
    <scope>NUCLEOTIDE SEQUENCE [LARGE SCALE GENOMIC DNA]</scope>
    <source>
        <strain evidence="3 4">Aroian</strain>
        <tissue evidence="3">Whole animal</tissue>
    </source>
</reference>
<evidence type="ECO:0000256" key="1">
    <source>
        <dbReference type="SAM" id="MobiDB-lite"/>
    </source>
</evidence>
<dbReference type="EMBL" id="JAVFWL010000004">
    <property type="protein sequence ID" value="KAK6749021.1"/>
    <property type="molecule type" value="Genomic_DNA"/>
</dbReference>
<dbReference type="SUPFAM" id="SSF52799">
    <property type="entry name" value="(Phosphotyrosine protein) phosphatases II"/>
    <property type="match status" value="1"/>
</dbReference>
<dbReference type="Proteomes" id="UP001303046">
    <property type="component" value="Unassembled WGS sequence"/>
</dbReference>
<name>A0ABR1DHV1_NECAM</name>
<dbReference type="InterPro" id="IPR052782">
    <property type="entry name" value="Oocyte-zygote_transition_reg"/>
</dbReference>
<dbReference type="Pfam" id="PF00102">
    <property type="entry name" value="Y_phosphatase"/>
    <property type="match status" value="1"/>
</dbReference>
<feature type="compositionally biased region" description="Polar residues" evidence="1">
    <location>
        <begin position="192"/>
        <end position="202"/>
    </location>
</feature>
<keyword evidence="4" id="KW-1185">Reference proteome</keyword>
<dbReference type="InterPro" id="IPR000242">
    <property type="entry name" value="PTP_cat"/>
</dbReference>
<dbReference type="InterPro" id="IPR029021">
    <property type="entry name" value="Prot-tyrosine_phosphatase-like"/>
</dbReference>
<sequence>MPAVKARKGASSRKKPSRMGLPMSAEGERPVDLVTHITRQSQKQRQMVFDQVTAASRINCKGFLENRAHNRVPVPIHEKKRVLLTVVKEGDGEYFPATYACCERDDYILTQAPTKENYCDFWRMVWRDSCKICVSLSEKLSDSDGKLCYPYWPTEQDGKLEIQGSRFVIKCQKKTDFKGYTIYDLKLNSTDPSIDASSGNKSVQKDQADDEHSEDKNSRPITLMHFERWPTDSWPDLDLLGPFVQTLSKKEIQIMRKSLDNYVPPVVIQSHDGLGRAPIIWVSTILMKDIEKKECFDVEDLAKKCVRARPGAFYKKIHFCVLIALAFRLSSLGGWTALADARAKIKDIEQAYQASLKK</sequence>
<feature type="region of interest" description="Disordered" evidence="1">
    <location>
        <begin position="1"/>
        <end position="26"/>
    </location>
</feature>
<dbReference type="CDD" id="cd00047">
    <property type="entry name" value="PTPc"/>
    <property type="match status" value="1"/>
</dbReference>
<protein>
    <recommendedName>
        <fullName evidence="2">Tyrosine-protein phosphatase domain-containing protein</fullName>
    </recommendedName>
</protein>
<dbReference type="PRINTS" id="PR00700">
    <property type="entry name" value="PRTYPHPHTASE"/>
</dbReference>
<evidence type="ECO:0000313" key="3">
    <source>
        <dbReference type="EMBL" id="KAK6749021.1"/>
    </source>
</evidence>
<dbReference type="PANTHER" id="PTHR46163:SF17">
    <property type="entry name" value="DNA-DIRECTED DNA POLYMERASE-RELATED"/>
    <property type="match status" value="1"/>
</dbReference>
<evidence type="ECO:0000313" key="4">
    <source>
        <dbReference type="Proteomes" id="UP001303046"/>
    </source>
</evidence>
<accession>A0ABR1DHV1</accession>
<feature type="region of interest" description="Disordered" evidence="1">
    <location>
        <begin position="192"/>
        <end position="217"/>
    </location>
</feature>
<gene>
    <name evidence="3" type="primary">Necator_chrIV.g14857</name>
    <name evidence="3" type="ORF">RB195_001562</name>
</gene>
<dbReference type="Gene3D" id="3.90.190.10">
    <property type="entry name" value="Protein tyrosine phosphatase superfamily"/>
    <property type="match status" value="1"/>
</dbReference>
<feature type="domain" description="Tyrosine-protein phosphatase" evidence="2">
    <location>
        <begin position="65"/>
        <end position="315"/>
    </location>
</feature>
<dbReference type="SMART" id="SM00194">
    <property type="entry name" value="PTPc"/>
    <property type="match status" value="1"/>
</dbReference>
<organism evidence="3 4">
    <name type="scientific">Necator americanus</name>
    <name type="common">Human hookworm</name>
    <dbReference type="NCBI Taxonomy" id="51031"/>
    <lineage>
        <taxon>Eukaryota</taxon>
        <taxon>Metazoa</taxon>
        <taxon>Ecdysozoa</taxon>
        <taxon>Nematoda</taxon>
        <taxon>Chromadorea</taxon>
        <taxon>Rhabditida</taxon>
        <taxon>Rhabditina</taxon>
        <taxon>Rhabditomorpha</taxon>
        <taxon>Strongyloidea</taxon>
        <taxon>Ancylostomatidae</taxon>
        <taxon>Bunostominae</taxon>
        <taxon>Necator</taxon>
    </lineage>
</organism>
<evidence type="ECO:0000259" key="2">
    <source>
        <dbReference type="PROSITE" id="PS50055"/>
    </source>
</evidence>
<proteinExistence type="predicted"/>
<feature type="compositionally biased region" description="Basic residues" evidence="1">
    <location>
        <begin position="1"/>
        <end position="17"/>
    </location>
</feature>
<dbReference type="PANTHER" id="PTHR46163">
    <property type="entry name" value="TYROSINE-PROTEIN PHOSPHATASE-RELATED"/>
    <property type="match status" value="1"/>
</dbReference>
<dbReference type="InterPro" id="IPR003595">
    <property type="entry name" value="Tyr_Pase_cat"/>
</dbReference>
<dbReference type="PROSITE" id="PS50055">
    <property type="entry name" value="TYR_PHOSPHATASE_PTP"/>
    <property type="match status" value="1"/>
</dbReference>